<name>A0ABT9NLR4_9ACTN</name>
<proteinExistence type="predicted"/>
<comment type="caution">
    <text evidence="1">The sequence shown here is derived from an EMBL/GenBank/DDBJ whole genome shotgun (WGS) entry which is preliminary data.</text>
</comment>
<protein>
    <submittedName>
        <fullName evidence="1">LuxR family maltose regulon positive regulatory protein</fullName>
    </submittedName>
</protein>
<dbReference type="Proteomes" id="UP001240447">
    <property type="component" value="Unassembled WGS sequence"/>
</dbReference>
<keyword evidence="2" id="KW-1185">Reference proteome</keyword>
<gene>
    <name evidence="1" type="ORF">J2S59_001172</name>
</gene>
<reference evidence="1 2" key="1">
    <citation type="submission" date="2023-07" db="EMBL/GenBank/DDBJ databases">
        <title>Sequencing the genomes of 1000 actinobacteria strains.</title>
        <authorList>
            <person name="Klenk H.-P."/>
        </authorList>
    </citation>
    <scope>NUCLEOTIDE SEQUENCE [LARGE SCALE GENOMIC DNA]</scope>
    <source>
        <strain evidence="1 2">GD13</strain>
    </source>
</reference>
<evidence type="ECO:0000313" key="2">
    <source>
        <dbReference type="Proteomes" id="UP001240447"/>
    </source>
</evidence>
<accession>A0ABT9NLR4</accession>
<evidence type="ECO:0000313" key="1">
    <source>
        <dbReference type="EMBL" id="MDP9821363.1"/>
    </source>
</evidence>
<organism evidence="1 2">
    <name type="scientific">Nocardioides massiliensis</name>
    <dbReference type="NCBI Taxonomy" id="1325935"/>
    <lineage>
        <taxon>Bacteria</taxon>
        <taxon>Bacillati</taxon>
        <taxon>Actinomycetota</taxon>
        <taxon>Actinomycetes</taxon>
        <taxon>Propionibacteriales</taxon>
        <taxon>Nocardioidaceae</taxon>
        <taxon>Nocardioides</taxon>
    </lineage>
</organism>
<sequence>MSPRPPRPWVDRPGLLARLSDDVRVLVLVGPQGSGRTSLLAAWAADRPDTAWVTDGTVPGDATTVIVDDAEHQPASLWEELDARLQDDPDLCVRIAAHTVATVPDGWTLEALDLPPMTVHETLALLDAVDSPFDRTAAVALTAGHPASIVIVAGAGKVSAQELPAVLAAVGTQRALPPEHHGLVVTDHLTPDLVAHLGASPEVLADAERAGLGYWADRDRQVFTFVPPVREATRAARSADPDQDRQLRLHAAEHFLTRGASLAAFVEAARADRLALVDAAIRQGGIPLLRNHGRMIASLLMPVSAVRLGRHPVAAFALAIVLNARREHRLRAVELLGLSVAGARLKPPGSAERALFRVVESVALRVSGLADGGVATAQKAAALLGDLSPRERATLSELEADLLLHTAISLLYGDVYPDADRLLERAAAVTRRSSQHLAVLGARATSAALRGDITTATGRVAQATEHTWPDHELDEYPGSLLRVAQAHLAIERCDFADAAEKIVSIWPIIDTIEHWPLLAHLQALVDLYAGPPEAALERFQVLRRQRSGRWSTPESVRSRLNVTESLLLLATGDHTGARRCVSGGRAARMVLQAARVALWTGDDTLAAATLGTVRSKTPGEELVCATLTAVVMRRTGRDHEADEAVSTAAALVETHGMRSPLMLLPSAELAQFGDLATGVPSLLVDRAARFDLPTH</sequence>
<dbReference type="EMBL" id="JAUSQM010000001">
    <property type="protein sequence ID" value="MDP9821363.1"/>
    <property type="molecule type" value="Genomic_DNA"/>
</dbReference>
<dbReference type="RefSeq" id="WP_068118763.1">
    <property type="nucleotide sequence ID" value="NZ_CCXJ01000152.1"/>
</dbReference>